<reference evidence="1 2" key="1">
    <citation type="journal article" date="2013" name="PLoS Genet.">
        <title>The genome and development-dependent transcriptomes of Pyronema confluens: a window into fungal evolution.</title>
        <authorList>
            <person name="Traeger S."/>
            <person name="Altegoer F."/>
            <person name="Freitag M."/>
            <person name="Gabaldon T."/>
            <person name="Kempken F."/>
            <person name="Kumar A."/>
            <person name="Marcet-Houben M."/>
            <person name="Poggeler S."/>
            <person name="Stajich J.E."/>
            <person name="Nowrousian M."/>
        </authorList>
    </citation>
    <scope>NUCLEOTIDE SEQUENCE [LARGE SCALE GENOMIC DNA]</scope>
    <source>
        <strain evidence="2">CBS 100304</strain>
        <tissue evidence="1">Vegetative mycelium</tissue>
    </source>
</reference>
<evidence type="ECO:0000313" key="2">
    <source>
        <dbReference type="Proteomes" id="UP000018144"/>
    </source>
</evidence>
<sequence length="46" mass="5501">MGSEQKIVMKQSKLYSILFGKKKNVMEQSYVRSYTCMANYHEFLLF</sequence>
<gene>
    <name evidence="1" type="ORF">PCON_11115</name>
</gene>
<accession>U4LHH2</accession>
<name>U4LHH2_PYROM</name>
<dbReference type="Proteomes" id="UP000018144">
    <property type="component" value="Unassembled WGS sequence"/>
</dbReference>
<organism evidence="1 2">
    <name type="scientific">Pyronema omphalodes (strain CBS 100304)</name>
    <name type="common">Pyronema confluens</name>
    <dbReference type="NCBI Taxonomy" id="1076935"/>
    <lineage>
        <taxon>Eukaryota</taxon>
        <taxon>Fungi</taxon>
        <taxon>Dikarya</taxon>
        <taxon>Ascomycota</taxon>
        <taxon>Pezizomycotina</taxon>
        <taxon>Pezizomycetes</taxon>
        <taxon>Pezizales</taxon>
        <taxon>Pyronemataceae</taxon>
        <taxon>Pyronema</taxon>
    </lineage>
</organism>
<keyword evidence="2" id="KW-1185">Reference proteome</keyword>
<evidence type="ECO:0000313" key="1">
    <source>
        <dbReference type="EMBL" id="CCX11521.1"/>
    </source>
</evidence>
<proteinExistence type="predicted"/>
<protein>
    <submittedName>
        <fullName evidence="1">Uncharacterized protein</fullName>
    </submittedName>
</protein>
<dbReference type="EMBL" id="HF935626">
    <property type="protein sequence ID" value="CCX11521.1"/>
    <property type="molecule type" value="Genomic_DNA"/>
</dbReference>
<dbReference type="AlphaFoldDB" id="U4LHH2"/>